<dbReference type="SUPFAM" id="SSF55729">
    <property type="entry name" value="Acyl-CoA N-acyltransferases (Nat)"/>
    <property type="match status" value="1"/>
</dbReference>
<dbReference type="AlphaFoldDB" id="A0A6C0DXG7"/>
<proteinExistence type="predicted"/>
<name>A0A6C0DXG7_9ZZZZ</name>
<dbReference type="InterPro" id="IPR016181">
    <property type="entry name" value="Acyl_CoA_acyltransferase"/>
</dbReference>
<dbReference type="CDD" id="cd04301">
    <property type="entry name" value="NAT_SF"/>
    <property type="match status" value="1"/>
</dbReference>
<evidence type="ECO:0000259" key="1">
    <source>
        <dbReference type="PROSITE" id="PS51186"/>
    </source>
</evidence>
<dbReference type="Gene3D" id="3.40.630.30">
    <property type="match status" value="1"/>
</dbReference>
<accession>A0A6C0DXG7</accession>
<dbReference type="Pfam" id="PF00583">
    <property type="entry name" value="Acetyltransf_1"/>
    <property type="match status" value="1"/>
</dbReference>
<organism evidence="2">
    <name type="scientific">viral metagenome</name>
    <dbReference type="NCBI Taxonomy" id="1070528"/>
    <lineage>
        <taxon>unclassified sequences</taxon>
        <taxon>metagenomes</taxon>
        <taxon>organismal metagenomes</taxon>
    </lineage>
</organism>
<dbReference type="InterPro" id="IPR000182">
    <property type="entry name" value="GNAT_dom"/>
</dbReference>
<protein>
    <recommendedName>
        <fullName evidence="1">N-acetyltransferase domain-containing protein</fullName>
    </recommendedName>
</protein>
<dbReference type="PROSITE" id="PS51186">
    <property type="entry name" value="GNAT"/>
    <property type="match status" value="1"/>
</dbReference>
<feature type="domain" description="N-acetyltransferase" evidence="1">
    <location>
        <begin position="1"/>
        <end position="114"/>
    </location>
</feature>
<reference evidence="2" key="1">
    <citation type="journal article" date="2020" name="Nature">
        <title>Giant virus diversity and host interactions through global metagenomics.</title>
        <authorList>
            <person name="Schulz F."/>
            <person name="Roux S."/>
            <person name="Paez-Espino D."/>
            <person name="Jungbluth S."/>
            <person name="Walsh D.A."/>
            <person name="Denef V.J."/>
            <person name="McMahon K.D."/>
            <person name="Konstantinidis K.T."/>
            <person name="Eloe-Fadrosh E.A."/>
            <person name="Kyrpides N.C."/>
            <person name="Woyke T."/>
        </authorList>
    </citation>
    <scope>NUCLEOTIDE SEQUENCE</scope>
    <source>
        <strain evidence="2">GVMAG-M-3300023179-103</strain>
    </source>
</reference>
<evidence type="ECO:0000313" key="2">
    <source>
        <dbReference type="EMBL" id="QHT21557.1"/>
    </source>
</evidence>
<dbReference type="EMBL" id="MN739695">
    <property type="protein sequence ID" value="QHT21557.1"/>
    <property type="molecule type" value="Genomic_DNA"/>
</dbReference>
<dbReference type="GO" id="GO:0016747">
    <property type="term" value="F:acyltransferase activity, transferring groups other than amino-acyl groups"/>
    <property type="evidence" value="ECO:0007669"/>
    <property type="project" value="InterPro"/>
</dbReference>
<sequence>MEIYKTYNEYMLLFNNKKIGSCAFCFPLTEPQTIFISRLEIDIQYRNRKLATKLLVSVLKDYYNKGYRFVELVDATDRYRQKKNIYKLLGLYYKYYDNDMRGNLRHILFGRRLIKLPIIF</sequence>